<dbReference type="SUPFAM" id="SSF52540">
    <property type="entry name" value="P-loop containing nucleoside triphosphate hydrolases"/>
    <property type="match status" value="1"/>
</dbReference>
<dbReference type="GO" id="GO:0003887">
    <property type="term" value="F:DNA-directed DNA polymerase activity"/>
    <property type="evidence" value="ECO:0007669"/>
    <property type="project" value="UniProtKB-KW"/>
</dbReference>
<evidence type="ECO:0000259" key="10">
    <source>
        <dbReference type="Pfam" id="PF21694"/>
    </source>
</evidence>
<evidence type="ECO:0000256" key="2">
    <source>
        <dbReference type="ARBA" id="ARBA00017703"/>
    </source>
</evidence>
<comment type="caution">
    <text evidence="11">The sequence shown here is derived from an EMBL/GenBank/DDBJ whole genome shotgun (WGS) entry which is preliminary data.</text>
</comment>
<dbReference type="EC" id="2.7.7.7" evidence="1"/>
<dbReference type="InterPro" id="IPR008921">
    <property type="entry name" value="DNA_pol3_clamp-load_cplx_C"/>
</dbReference>
<keyword evidence="4 11" id="KW-0548">Nucleotidyltransferase</keyword>
<dbReference type="GO" id="GO:0006261">
    <property type="term" value="P:DNA-templated DNA replication"/>
    <property type="evidence" value="ECO:0007669"/>
    <property type="project" value="TreeGrafter"/>
</dbReference>
<keyword evidence="5" id="KW-0235">DNA replication</keyword>
<reference evidence="11" key="2">
    <citation type="journal article" date="2022" name="Microbiol. Resour. Announc.">
        <title>Metagenome Sequencing to Explore Phylogenomics of Terrestrial Cyanobacteria.</title>
        <authorList>
            <person name="Ward R.D."/>
            <person name="Stajich J.E."/>
            <person name="Johansen J.R."/>
            <person name="Huntemann M."/>
            <person name="Clum A."/>
            <person name="Foster B."/>
            <person name="Foster B."/>
            <person name="Roux S."/>
            <person name="Palaniappan K."/>
            <person name="Varghese N."/>
            <person name="Mukherjee S."/>
            <person name="Reddy T.B.K."/>
            <person name="Daum C."/>
            <person name="Copeland A."/>
            <person name="Chen I.A."/>
            <person name="Ivanova N.N."/>
            <person name="Kyrpides N.C."/>
            <person name="Shapiro N."/>
            <person name="Eloe-Fadrosh E.A."/>
            <person name="Pietrasiak N."/>
        </authorList>
    </citation>
    <scope>NUCLEOTIDE SEQUENCE</scope>
    <source>
        <strain evidence="11">CPER-KK1</strain>
    </source>
</reference>
<comment type="similarity">
    <text evidence="7">Belongs to the DNA polymerase HolA subunit family.</text>
</comment>
<evidence type="ECO:0000256" key="4">
    <source>
        <dbReference type="ARBA" id="ARBA00022695"/>
    </source>
</evidence>
<protein>
    <recommendedName>
        <fullName evidence="2">DNA polymerase III subunit delta</fullName>
        <ecNumber evidence="1">2.7.7.7</ecNumber>
    </recommendedName>
</protein>
<dbReference type="InterPro" id="IPR010372">
    <property type="entry name" value="DNA_pol3_delta_N"/>
</dbReference>
<evidence type="ECO:0000256" key="3">
    <source>
        <dbReference type="ARBA" id="ARBA00022679"/>
    </source>
</evidence>
<evidence type="ECO:0000313" key="12">
    <source>
        <dbReference type="Proteomes" id="UP000753908"/>
    </source>
</evidence>
<feature type="domain" description="DNA polymerase III delta N-terminal" evidence="9">
    <location>
        <begin position="4"/>
        <end position="121"/>
    </location>
</feature>
<evidence type="ECO:0000256" key="8">
    <source>
        <dbReference type="ARBA" id="ARBA00049244"/>
    </source>
</evidence>
<dbReference type="InterPro" id="IPR048466">
    <property type="entry name" value="DNA_pol3_delta-like_C"/>
</dbReference>
<dbReference type="Proteomes" id="UP000753908">
    <property type="component" value="Unassembled WGS sequence"/>
</dbReference>
<proteinExistence type="inferred from homology"/>
<evidence type="ECO:0000256" key="7">
    <source>
        <dbReference type="ARBA" id="ARBA00034754"/>
    </source>
</evidence>
<dbReference type="InterPro" id="IPR005790">
    <property type="entry name" value="DNA_polIII_delta"/>
</dbReference>
<dbReference type="Pfam" id="PF06144">
    <property type="entry name" value="DNA_pol3_delta"/>
    <property type="match status" value="1"/>
</dbReference>
<dbReference type="AlphaFoldDB" id="A0A951PNR3"/>
<dbReference type="Gene3D" id="1.20.272.10">
    <property type="match status" value="1"/>
</dbReference>
<dbReference type="GO" id="GO:0009360">
    <property type="term" value="C:DNA polymerase III complex"/>
    <property type="evidence" value="ECO:0007669"/>
    <property type="project" value="InterPro"/>
</dbReference>
<sequence>MTIYLYWGEDDFALTQAVNELRKSVLDPSWVSFNYDKISPDQPDAIIQGLNQAMTPPFGMGGRLVWLVETTLCQHCSEDLLAELELTLPAIPQESVLLLTTSNRPDGRLKSTKLLQKYSHIREFSLIPPWKTEQLVQQVRSCSQEVGVKLTGAAAELLAQSVGNDTRQLYNELEKLRLYTGDSAKVLDEKTVATLVTSNTHNSLQLSAAILQGDGAKALELVADLMNKNEPALRIVATLIGQFRTWLWVKLMVTEGERDQKAIATAAQVSNPKRIYFLTKEVQFLSLEQLTSTLRVLLELEINLKRGSEPLSTLQTKVIELCQICSVLIRR</sequence>
<dbReference type="Gene3D" id="1.10.8.60">
    <property type="match status" value="1"/>
</dbReference>
<keyword evidence="6" id="KW-0239">DNA-directed DNA polymerase</keyword>
<evidence type="ECO:0000256" key="1">
    <source>
        <dbReference type="ARBA" id="ARBA00012417"/>
    </source>
</evidence>
<dbReference type="EMBL" id="JAHHIF010000039">
    <property type="protein sequence ID" value="MBW4547340.1"/>
    <property type="molecule type" value="Genomic_DNA"/>
</dbReference>
<dbReference type="GO" id="GO:0003677">
    <property type="term" value="F:DNA binding"/>
    <property type="evidence" value="ECO:0007669"/>
    <property type="project" value="InterPro"/>
</dbReference>
<dbReference type="PANTHER" id="PTHR34388">
    <property type="entry name" value="DNA POLYMERASE III SUBUNIT DELTA"/>
    <property type="match status" value="1"/>
</dbReference>
<accession>A0A951PNR3</accession>
<dbReference type="InterPro" id="IPR027417">
    <property type="entry name" value="P-loop_NTPase"/>
</dbReference>
<evidence type="ECO:0000256" key="6">
    <source>
        <dbReference type="ARBA" id="ARBA00022932"/>
    </source>
</evidence>
<evidence type="ECO:0000256" key="5">
    <source>
        <dbReference type="ARBA" id="ARBA00022705"/>
    </source>
</evidence>
<comment type="catalytic activity">
    <reaction evidence="8">
        <text>DNA(n) + a 2'-deoxyribonucleoside 5'-triphosphate = DNA(n+1) + diphosphate</text>
        <dbReference type="Rhea" id="RHEA:22508"/>
        <dbReference type="Rhea" id="RHEA-COMP:17339"/>
        <dbReference type="Rhea" id="RHEA-COMP:17340"/>
        <dbReference type="ChEBI" id="CHEBI:33019"/>
        <dbReference type="ChEBI" id="CHEBI:61560"/>
        <dbReference type="ChEBI" id="CHEBI:173112"/>
        <dbReference type="EC" id="2.7.7.7"/>
    </reaction>
</comment>
<organism evidence="11 12">
    <name type="scientific">Symplocastrum torsivum CPER-KK1</name>
    <dbReference type="NCBI Taxonomy" id="450513"/>
    <lineage>
        <taxon>Bacteria</taxon>
        <taxon>Bacillati</taxon>
        <taxon>Cyanobacteriota</taxon>
        <taxon>Cyanophyceae</taxon>
        <taxon>Oscillatoriophycideae</taxon>
        <taxon>Oscillatoriales</taxon>
        <taxon>Microcoleaceae</taxon>
        <taxon>Symplocastrum</taxon>
    </lineage>
</organism>
<reference evidence="11" key="1">
    <citation type="submission" date="2021-05" db="EMBL/GenBank/DDBJ databases">
        <authorList>
            <person name="Pietrasiak N."/>
            <person name="Ward R."/>
            <person name="Stajich J.E."/>
            <person name="Kurbessoian T."/>
        </authorList>
    </citation>
    <scope>NUCLEOTIDE SEQUENCE</scope>
    <source>
        <strain evidence="11">CPER-KK1</strain>
    </source>
</reference>
<evidence type="ECO:0000259" key="9">
    <source>
        <dbReference type="Pfam" id="PF06144"/>
    </source>
</evidence>
<dbReference type="NCBIfam" id="TIGR01128">
    <property type="entry name" value="holA"/>
    <property type="match status" value="1"/>
</dbReference>
<dbReference type="SUPFAM" id="SSF48019">
    <property type="entry name" value="post-AAA+ oligomerization domain-like"/>
    <property type="match status" value="1"/>
</dbReference>
<dbReference type="Pfam" id="PF21694">
    <property type="entry name" value="DNA_pol3_delta_C"/>
    <property type="match status" value="1"/>
</dbReference>
<feature type="domain" description="DNA polymerase III delta subunit-like C-terminal" evidence="10">
    <location>
        <begin position="201"/>
        <end position="308"/>
    </location>
</feature>
<name>A0A951PNR3_9CYAN</name>
<keyword evidence="3 11" id="KW-0808">Transferase</keyword>
<gene>
    <name evidence="11" type="primary">holA</name>
    <name evidence="11" type="ORF">KME25_23305</name>
</gene>
<evidence type="ECO:0000313" key="11">
    <source>
        <dbReference type="EMBL" id="MBW4547340.1"/>
    </source>
</evidence>
<dbReference type="Gene3D" id="3.40.50.300">
    <property type="entry name" value="P-loop containing nucleotide triphosphate hydrolases"/>
    <property type="match status" value="1"/>
</dbReference>
<dbReference type="PANTHER" id="PTHR34388:SF1">
    <property type="entry name" value="DNA POLYMERASE III SUBUNIT DELTA"/>
    <property type="match status" value="1"/>
</dbReference>